<dbReference type="PANTHER" id="PTHR33388:SF2">
    <property type="entry name" value="PROTEIN SPOROCYTELESS"/>
    <property type="match status" value="1"/>
</dbReference>
<feature type="compositionally biased region" description="Polar residues" evidence="4">
    <location>
        <begin position="69"/>
        <end position="93"/>
    </location>
</feature>
<feature type="compositionally biased region" description="Acidic residues" evidence="4">
    <location>
        <begin position="140"/>
        <end position="150"/>
    </location>
</feature>
<dbReference type="GO" id="GO:0003700">
    <property type="term" value="F:DNA-binding transcription factor activity"/>
    <property type="evidence" value="ECO:0007669"/>
    <property type="project" value="InterPro"/>
</dbReference>
<dbReference type="Proteomes" id="UP000594263">
    <property type="component" value="Unplaced"/>
</dbReference>
<evidence type="ECO:0000256" key="1">
    <source>
        <dbReference type="ARBA" id="ARBA00022491"/>
    </source>
</evidence>
<evidence type="ECO:0000256" key="2">
    <source>
        <dbReference type="ARBA" id="ARBA00023015"/>
    </source>
</evidence>
<name>A0A7N0T513_KALFE</name>
<dbReference type="Gramene" id="Kaladp0022s0173.1.v1.1">
    <property type="protein sequence ID" value="Kaladp0022s0173.1.v1.1"/>
    <property type="gene ID" value="Kaladp0022s0173.v1.1"/>
</dbReference>
<sequence length="150" mass="16059">MNSGDKPTGSSSSSRGNGGKKKKTKQDAPKEPQRGMGVAKLEKMRLSALNNNPYHQVNFGGLGGGSGMKTATNHNPVNPNASRSYGSIDSSNNARAVQQHFAQQAMGGHTPTSSPPPRERYIELDLLGKRERKEEGAASGDEEIDLELRL</sequence>
<feature type="region of interest" description="Disordered" evidence="4">
    <location>
        <begin position="1"/>
        <end position="37"/>
    </location>
</feature>
<keyword evidence="1" id="KW-0678">Repressor</keyword>
<organism evidence="5 6">
    <name type="scientific">Kalanchoe fedtschenkoi</name>
    <name type="common">Lavender scallops</name>
    <name type="synonym">South American air plant</name>
    <dbReference type="NCBI Taxonomy" id="63787"/>
    <lineage>
        <taxon>Eukaryota</taxon>
        <taxon>Viridiplantae</taxon>
        <taxon>Streptophyta</taxon>
        <taxon>Embryophyta</taxon>
        <taxon>Tracheophyta</taxon>
        <taxon>Spermatophyta</taxon>
        <taxon>Magnoliopsida</taxon>
        <taxon>eudicotyledons</taxon>
        <taxon>Gunneridae</taxon>
        <taxon>Pentapetalae</taxon>
        <taxon>Saxifragales</taxon>
        <taxon>Crassulaceae</taxon>
        <taxon>Kalanchoe</taxon>
    </lineage>
</organism>
<dbReference type="PANTHER" id="PTHR33388">
    <property type="entry name" value="OS01G0212500 PROTEIN"/>
    <property type="match status" value="1"/>
</dbReference>
<evidence type="ECO:0000256" key="4">
    <source>
        <dbReference type="SAM" id="MobiDB-lite"/>
    </source>
</evidence>
<evidence type="ECO:0000313" key="5">
    <source>
        <dbReference type="EnsemblPlants" id="Kaladp0022s0173.1.v1.1"/>
    </source>
</evidence>
<evidence type="ECO:0000256" key="3">
    <source>
        <dbReference type="ARBA" id="ARBA00023163"/>
    </source>
</evidence>
<proteinExistence type="predicted"/>
<keyword evidence="3" id="KW-0804">Transcription</keyword>
<accession>A0A7N0T513</accession>
<dbReference type="AlphaFoldDB" id="A0A7N0T513"/>
<protein>
    <submittedName>
        <fullName evidence="5">Uncharacterized protein</fullName>
    </submittedName>
</protein>
<reference evidence="5" key="1">
    <citation type="submission" date="2021-01" db="UniProtKB">
        <authorList>
            <consortium name="EnsemblPlants"/>
        </authorList>
    </citation>
    <scope>IDENTIFICATION</scope>
</reference>
<evidence type="ECO:0000313" key="6">
    <source>
        <dbReference type="Proteomes" id="UP000594263"/>
    </source>
</evidence>
<feature type="region of interest" description="Disordered" evidence="4">
    <location>
        <begin position="65"/>
        <end position="93"/>
    </location>
</feature>
<feature type="compositionally biased region" description="Basic and acidic residues" evidence="4">
    <location>
        <begin position="127"/>
        <end position="136"/>
    </location>
</feature>
<dbReference type="InterPro" id="IPR040356">
    <property type="entry name" value="SPEAR"/>
</dbReference>
<feature type="region of interest" description="Disordered" evidence="4">
    <location>
        <begin position="127"/>
        <end position="150"/>
    </location>
</feature>
<dbReference type="EnsemblPlants" id="Kaladp0022s0173.1.v1.1">
    <property type="protein sequence ID" value="Kaladp0022s0173.1.v1.1"/>
    <property type="gene ID" value="Kaladp0022s0173.v1.1"/>
</dbReference>
<feature type="compositionally biased region" description="Low complexity" evidence="4">
    <location>
        <begin position="1"/>
        <end position="15"/>
    </location>
</feature>
<keyword evidence="2" id="KW-0805">Transcription regulation</keyword>
<keyword evidence="6" id="KW-1185">Reference proteome</keyword>